<dbReference type="GO" id="GO:0005525">
    <property type="term" value="F:GTP binding"/>
    <property type="evidence" value="ECO:0007669"/>
    <property type="project" value="UniProtKB-KW"/>
</dbReference>
<keyword evidence="4" id="KW-0342">GTP-binding</keyword>
<evidence type="ECO:0000256" key="2">
    <source>
        <dbReference type="ARBA" id="ARBA00022741"/>
    </source>
</evidence>
<dbReference type="InterPro" id="IPR030385">
    <property type="entry name" value="G_IRG_dom"/>
</dbReference>
<feature type="chain" id="PRO_5041389205" description="IRG-type G domain-containing protein" evidence="6">
    <location>
        <begin position="26"/>
        <end position="303"/>
    </location>
</feature>
<dbReference type="Gene3D" id="3.40.50.300">
    <property type="entry name" value="P-loop containing nucleotide triphosphate hydrolases"/>
    <property type="match status" value="1"/>
</dbReference>
<dbReference type="Pfam" id="PF05049">
    <property type="entry name" value="IIGP"/>
    <property type="match status" value="1"/>
</dbReference>
<dbReference type="GO" id="GO:0016020">
    <property type="term" value="C:membrane"/>
    <property type="evidence" value="ECO:0007669"/>
    <property type="project" value="InterPro"/>
</dbReference>
<dbReference type="PANTHER" id="PTHR32341">
    <property type="entry name" value="INTERFERON-INDUCIBLE GTPASE"/>
    <property type="match status" value="1"/>
</dbReference>
<evidence type="ECO:0000256" key="1">
    <source>
        <dbReference type="ARBA" id="ARBA00005429"/>
    </source>
</evidence>
<evidence type="ECO:0000313" key="9">
    <source>
        <dbReference type="Proteomes" id="UP001178507"/>
    </source>
</evidence>
<comment type="similarity">
    <text evidence="1">Belongs to the TRAFAC class dynamin-like GTPase superfamily. IRG family.</text>
</comment>
<protein>
    <recommendedName>
        <fullName evidence="7">IRG-type G domain-containing protein</fullName>
    </recommendedName>
</protein>
<accession>A0AA36J8F9</accession>
<evidence type="ECO:0000313" key="8">
    <source>
        <dbReference type="EMBL" id="CAJ1401552.1"/>
    </source>
</evidence>
<dbReference type="PANTHER" id="PTHR32341:SF10">
    <property type="entry name" value="INTERFERON-INDUCIBLE GTPASE 5"/>
    <property type="match status" value="1"/>
</dbReference>
<evidence type="ECO:0000256" key="5">
    <source>
        <dbReference type="SAM" id="Coils"/>
    </source>
</evidence>
<feature type="signal peptide" evidence="6">
    <location>
        <begin position="1"/>
        <end position="25"/>
    </location>
</feature>
<dbReference type="GO" id="GO:0016787">
    <property type="term" value="F:hydrolase activity"/>
    <property type="evidence" value="ECO:0007669"/>
    <property type="project" value="UniProtKB-KW"/>
</dbReference>
<name>A0AA36J8F9_9DINO</name>
<keyword evidence="5" id="KW-0175">Coiled coil</keyword>
<keyword evidence="2" id="KW-0547">Nucleotide-binding</keyword>
<dbReference type="InterPro" id="IPR027417">
    <property type="entry name" value="P-loop_NTPase"/>
</dbReference>
<evidence type="ECO:0000256" key="4">
    <source>
        <dbReference type="ARBA" id="ARBA00023134"/>
    </source>
</evidence>
<evidence type="ECO:0000256" key="3">
    <source>
        <dbReference type="ARBA" id="ARBA00022801"/>
    </source>
</evidence>
<dbReference type="InterPro" id="IPR007743">
    <property type="entry name" value="Immunity-related_GTPase-like"/>
</dbReference>
<evidence type="ECO:0000256" key="6">
    <source>
        <dbReference type="SAM" id="SignalP"/>
    </source>
</evidence>
<dbReference type="PROSITE" id="PS51716">
    <property type="entry name" value="G_IRG"/>
    <property type="match status" value="1"/>
</dbReference>
<organism evidence="8 9">
    <name type="scientific">Effrenium voratum</name>
    <dbReference type="NCBI Taxonomy" id="2562239"/>
    <lineage>
        <taxon>Eukaryota</taxon>
        <taxon>Sar</taxon>
        <taxon>Alveolata</taxon>
        <taxon>Dinophyceae</taxon>
        <taxon>Suessiales</taxon>
        <taxon>Symbiodiniaceae</taxon>
        <taxon>Effrenium</taxon>
    </lineage>
</organism>
<keyword evidence="9" id="KW-1185">Reference proteome</keyword>
<dbReference type="SUPFAM" id="SSF52540">
    <property type="entry name" value="P-loop containing nucleoside triphosphate hydrolases"/>
    <property type="match status" value="1"/>
</dbReference>
<sequence length="303" mass="33943">MAGVAMAILSGLAMCLLCSLQGCGGSSVVHAPQAPRSSDYKRQAQMKLELQDLREQVKGVRQQNDLVKDLKCKVQELERKEEERKAFEEDLRRREEEAQNYPAPAFLIASNYLEYINIAITGGSGTGKSHLHNTLRRVKRQDASWAPVGVIETTKAPTMYNFPGLPARFWDLPGAGTPTFPLESYTKTVGLRHFDVVLVVCAERFTEIDVRIMKELDGHGVPYFPIRQKVGEALRNNLHVNGIDEDQTKQEIVDYLTKQGIQQAYLVDSFEPDKHDLPKLRREVSATIAKNRGMGGAESFAEL</sequence>
<gene>
    <name evidence="8" type="ORF">EVOR1521_LOCUS24673</name>
</gene>
<dbReference type="EMBL" id="CAUJNA010003419">
    <property type="protein sequence ID" value="CAJ1401552.1"/>
    <property type="molecule type" value="Genomic_DNA"/>
</dbReference>
<reference evidence="8" key="1">
    <citation type="submission" date="2023-08" db="EMBL/GenBank/DDBJ databases">
        <authorList>
            <person name="Chen Y."/>
            <person name="Shah S."/>
            <person name="Dougan E. K."/>
            <person name="Thang M."/>
            <person name="Chan C."/>
        </authorList>
    </citation>
    <scope>NUCLEOTIDE SEQUENCE</scope>
</reference>
<keyword evidence="6" id="KW-0732">Signal</keyword>
<dbReference type="Proteomes" id="UP001178507">
    <property type="component" value="Unassembled WGS sequence"/>
</dbReference>
<dbReference type="AlphaFoldDB" id="A0AA36J8F9"/>
<keyword evidence="3" id="KW-0378">Hydrolase</keyword>
<proteinExistence type="inferred from homology"/>
<dbReference type="InterPro" id="IPR051515">
    <property type="entry name" value="IRG"/>
</dbReference>
<feature type="domain" description="IRG-type G" evidence="7">
    <location>
        <begin position="114"/>
        <end position="287"/>
    </location>
</feature>
<feature type="coiled-coil region" evidence="5">
    <location>
        <begin position="43"/>
        <end position="97"/>
    </location>
</feature>
<comment type="caution">
    <text evidence="8">The sequence shown here is derived from an EMBL/GenBank/DDBJ whole genome shotgun (WGS) entry which is preliminary data.</text>
</comment>
<evidence type="ECO:0000259" key="7">
    <source>
        <dbReference type="PROSITE" id="PS51716"/>
    </source>
</evidence>